<dbReference type="GO" id="GO:0005886">
    <property type="term" value="C:plasma membrane"/>
    <property type="evidence" value="ECO:0007669"/>
    <property type="project" value="TreeGrafter"/>
</dbReference>
<name>A0A2T3AH51_9PEZI</name>
<evidence type="ECO:0000256" key="5">
    <source>
        <dbReference type="ARBA" id="ARBA00023136"/>
    </source>
</evidence>
<dbReference type="Proteomes" id="UP000241462">
    <property type="component" value="Unassembled WGS sequence"/>
</dbReference>
<evidence type="ECO:0000256" key="3">
    <source>
        <dbReference type="ARBA" id="ARBA00022692"/>
    </source>
</evidence>
<comment type="subcellular location">
    <subcellularLocation>
        <location evidence="1">Membrane</location>
        <topology evidence="1">Multi-pass membrane protein</topology>
    </subcellularLocation>
</comment>
<dbReference type="PANTHER" id="PTHR31123">
    <property type="entry name" value="ACCUMULATION OF DYADS PROTEIN 2-RELATED"/>
    <property type="match status" value="1"/>
</dbReference>
<keyword evidence="8" id="KW-1185">Reference proteome</keyword>
<dbReference type="InParanoid" id="A0A2T3AH51"/>
<dbReference type="AlphaFoldDB" id="A0A2T3AH51"/>
<dbReference type="InterPro" id="IPR000791">
    <property type="entry name" value="Gpr1/Fun34/SatP-like"/>
</dbReference>
<accession>A0A2T3AH51</accession>
<dbReference type="EMBL" id="KZ678389">
    <property type="protein sequence ID" value="PSR97601.1"/>
    <property type="molecule type" value="Genomic_DNA"/>
</dbReference>
<protein>
    <submittedName>
        <fullName evidence="7">GPR1/FUN34/YaaH-class plasma membrane protein</fullName>
    </submittedName>
</protein>
<evidence type="ECO:0000256" key="6">
    <source>
        <dbReference type="SAM" id="Phobius"/>
    </source>
</evidence>
<keyword evidence="3 6" id="KW-0812">Transmembrane</keyword>
<evidence type="ECO:0000256" key="4">
    <source>
        <dbReference type="ARBA" id="ARBA00022989"/>
    </source>
</evidence>
<evidence type="ECO:0000256" key="1">
    <source>
        <dbReference type="ARBA" id="ARBA00004141"/>
    </source>
</evidence>
<feature type="transmembrane region" description="Helical" evidence="6">
    <location>
        <begin position="204"/>
        <end position="224"/>
    </location>
</feature>
<dbReference type="Pfam" id="PF01184">
    <property type="entry name" value="Gpr1_Fun34_YaaH"/>
    <property type="match status" value="1"/>
</dbReference>
<evidence type="ECO:0000313" key="7">
    <source>
        <dbReference type="EMBL" id="PSR97601.1"/>
    </source>
</evidence>
<dbReference type="OrthoDB" id="3648309at2759"/>
<dbReference type="STRING" id="2025994.A0A2T3AH51"/>
<evidence type="ECO:0000256" key="2">
    <source>
        <dbReference type="ARBA" id="ARBA00005587"/>
    </source>
</evidence>
<dbReference type="InterPro" id="IPR051633">
    <property type="entry name" value="AceTr"/>
</dbReference>
<sequence>MESAVPPTARRTSKIEVDESSLDNLHPDGDYALNRARTTGAVSISAELFEKLYLSPKNAVSGNLRKTFGNPTPIGLIGFLISLSPLSCSLMGWRGASNTGFVGIPTYFFFGGLLMILGGILEWVLGNSFPSLVFLTYGAFWLTFGGTLHPSFAAFSYFAATGEALVTGLQSREFNASFGFLLLFMALVSLCFLLCAIRINICFCFIFFTLTLGFLVLTGAYWLLAEDYAANAPSAERLIVAGGAFVFVTCMFGWWNFLAIILESVDFPISLPVGDLSTLVKGRSQRSVSRA</sequence>
<dbReference type="PANTHER" id="PTHR31123:SF4">
    <property type="entry name" value="PROTEIN ALCS"/>
    <property type="match status" value="1"/>
</dbReference>
<feature type="transmembrane region" description="Helical" evidence="6">
    <location>
        <begin position="105"/>
        <end position="125"/>
    </location>
</feature>
<reference evidence="7 8" key="1">
    <citation type="journal article" date="2018" name="Mycol. Prog.">
        <title>Coniella lustricola, a new species from submerged detritus.</title>
        <authorList>
            <person name="Raudabaugh D.B."/>
            <person name="Iturriaga T."/>
            <person name="Carver A."/>
            <person name="Mondo S."/>
            <person name="Pangilinan J."/>
            <person name="Lipzen A."/>
            <person name="He G."/>
            <person name="Amirebrahimi M."/>
            <person name="Grigoriev I.V."/>
            <person name="Miller A.N."/>
        </authorList>
    </citation>
    <scope>NUCLEOTIDE SEQUENCE [LARGE SCALE GENOMIC DNA]</scope>
    <source>
        <strain evidence="7 8">B22-T-1</strain>
    </source>
</reference>
<evidence type="ECO:0000313" key="8">
    <source>
        <dbReference type="Proteomes" id="UP000241462"/>
    </source>
</evidence>
<comment type="similarity">
    <text evidence="2">Belongs to the acetate uptake transporter (AceTr) (TC 2.A.96) family.</text>
</comment>
<gene>
    <name evidence="7" type="ORF">BD289DRAFT_361972</name>
</gene>
<dbReference type="GO" id="GO:0015123">
    <property type="term" value="F:acetate transmembrane transporter activity"/>
    <property type="evidence" value="ECO:0007669"/>
    <property type="project" value="TreeGrafter"/>
</dbReference>
<feature type="transmembrane region" description="Helical" evidence="6">
    <location>
        <begin position="178"/>
        <end position="197"/>
    </location>
</feature>
<organism evidence="7 8">
    <name type="scientific">Coniella lustricola</name>
    <dbReference type="NCBI Taxonomy" id="2025994"/>
    <lineage>
        <taxon>Eukaryota</taxon>
        <taxon>Fungi</taxon>
        <taxon>Dikarya</taxon>
        <taxon>Ascomycota</taxon>
        <taxon>Pezizomycotina</taxon>
        <taxon>Sordariomycetes</taxon>
        <taxon>Sordariomycetidae</taxon>
        <taxon>Diaporthales</taxon>
        <taxon>Schizoparmaceae</taxon>
        <taxon>Coniella</taxon>
    </lineage>
</organism>
<keyword evidence="5 6" id="KW-0472">Membrane</keyword>
<keyword evidence="4 6" id="KW-1133">Transmembrane helix</keyword>
<feature type="transmembrane region" description="Helical" evidence="6">
    <location>
        <begin position="239"/>
        <end position="262"/>
    </location>
</feature>
<feature type="transmembrane region" description="Helical" evidence="6">
    <location>
        <begin position="132"/>
        <end position="158"/>
    </location>
</feature>
<feature type="transmembrane region" description="Helical" evidence="6">
    <location>
        <begin position="74"/>
        <end position="93"/>
    </location>
</feature>
<proteinExistence type="inferred from homology"/>